<dbReference type="SMART" id="SM00259">
    <property type="entry name" value="ZnF_A20"/>
    <property type="match status" value="6"/>
</dbReference>
<evidence type="ECO:0000256" key="14">
    <source>
        <dbReference type="ARBA" id="ARBA00022833"/>
    </source>
</evidence>
<dbReference type="PROSITE" id="PS51036">
    <property type="entry name" value="ZF_A20"/>
    <property type="match status" value="4"/>
</dbReference>
<dbReference type="GO" id="GO:0003677">
    <property type="term" value="F:DNA binding"/>
    <property type="evidence" value="ECO:0007669"/>
    <property type="project" value="InterPro"/>
</dbReference>
<keyword evidence="12" id="KW-0378">Hydrolase</keyword>
<dbReference type="AlphaFoldDB" id="A0A6P3VUD4"/>
<dbReference type="EC" id="3.4.19.12" evidence="5"/>
<dbReference type="GO" id="GO:0004843">
    <property type="term" value="F:cysteine-type deubiquitinase activity"/>
    <property type="evidence" value="ECO:0007669"/>
    <property type="project" value="UniProtKB-EC"/>
</dbReference>
<dbReference type="GO" id="GO:0005737">
    <property type="term" value="C:cytoplasm"/>
    <property type="evidence" value="ECO:0007669"/>
    <property type="project" value="UniProtKB-SubCell"/>
</dbReference>
<dbReference type="RefSeq" id="XP_012680621.1">
    <property type="nucleotide sequence ID" value="XM_012825167.3"/>
</dbReference>
<evidence type="ECO:0000256" key="16">
    <source>
        <dbReference type="SAM" id="MobiDB-lite"/>
    </source>
</evidence>
<dbReference type="InterPro" id="IPR003323">
    <property type="entry name" value="OTU_dom"/>
</dbReference>
<dbReference type="GO" id="GO:0070530">
    <property type="term" value="F:K63-linked polyubiquitin modification-dependent protein binding"/>
    <property type="evidence" value="ECO:0007669"/>
    <property type="project" value="TreeGrafter"/>
</dbReference>
<evidence type="ECO:0000256" key="7">
    <source>
        <dbReference type="ARBA" id="ARBA00022553"/>
    </source>
</evidence>
<keyword evidence="19" id="KW-1185">Reference proteome</keyword>
<evidence type="ECO:0000256" key="4">
    <source>
        <dbReference type="ARBA" id="ARBA00005865"/>
    </source>
</evidence>
<dbReference type="Pfam" id="PF02338">
    <property type="entry name" value="OTU"/>
    <property type="match status" value="1"/>
</dbReference>
<dbReference type="GeneID" id="105898157"/>
<evidence type="ECO:0000256" key="8">
    <source>
        <dbReference type="ARBA" id="ARBA00022670"/>
    </source>
</evidence>
<dbReference type="Pfam" id="PF01754">
    <property type="entry name" value="zf-A20"/>
    <property type="match status" value="4"/>
</dbReference>
<keyword evidence="13" id="KW-0788">Thiol protease</keyword>
<dbReference type="PANTHER" id="PTHR13367:SF3">
    <property type="entry name" value="TUMOR NECROSIS FACTOR ALPHA-INDUCED PROTEIN 3"/>
    <property type="match status" value="1"/>
</dbReference>
<feature type="domain" description="A20-type" evidence="18">
    <location>
        <begin position="508"/>
        <end position="543"/>
    </location>
</feature>
<feature type="compositionally biased region" description="Basic and acidic residues" evidence="16">
    <location>
        <begin position="568"/>
        <end position="589"/>
    </location>
</feature>
<sequence>MGFVDTDILNSTELVPIIPEYTMSQGQNFLPKFLFVSNLFKAMKIRERVPNDVVKPAVSGGLVHHLRGMHRHTLEMIRMSHFPQTFREIIQSAILDRAMQTSLEQEKRLNWCREVKKLVPLRTNGDGNCLLHAASQYMLGVQDTDLVLRKTLYAVLKETDTTDFRARFQTELLHSQEFTQTGLRYSTMNWEEEWKKIVDMASPVSSSSGLQFDSLEDIHIFVLSNILRRPIVVIADSVVRSMKSGSSFAPLNVGGIYLPLHWTASECYKYPIVLGYDSQHFAPLITIKDSGPEIRAVSLINPGRGGFEELRVHFLTEKENQQKERLLKEYLMLIEIPVIGVAYDTTRIINAARLDEGNLPEDMDLMEDYLQLVNHEYKRWQEDKEALWAPQLQQRPPPFSVSQLSLIEIRCATPRCTFYVSVDTQPHCHECFEKRQASRKLEPNVVATVGPGVVVGTVGATLVGQSGSDSEGGCSRGAPPAPTTADRALVPSPRSAPPTAPSLSLYSETHAMKCKTPGCLFTLSVEHDGLCERCFAARQNPPPAPPSANTTPLNGPTHHGWSQWTGGRDLDRDRDREREREWERERDRETERCTACRQEAFRTFNGLCPPCMQRTEAERSEPQQAQQPAPPRIDPSAASSSVWTQLRAAERSAASGLTPWHVPNSTARLCKRSGCQFFGTQEKLGFCTICYVDYQTNHQAPPSTVQPRHTSEAGFQNCPRCRGPGCGAVGKAMLEGYCNKCYVKEQSARLNKATTRGPNSPPLVVRAPKPRPPPTDAQCRRSGCKNLSPGCTDLCPDCVGRGQREGRRAQAPKEKSKQRCLTLGCDHYANQEKQGYCNECDHFKQIYRG</sequence>
<keyword evidence="7" id="KW-0597">Phosphoprotein</keyword>
<evidence type="ECO:0000256" key="12">
    <source>
        <dbReference type="ARBA" id="ARBA00022801"/>
    </source>
</evidence>
<dbReference type="InterPro" id="IPR002653">
    <property type="entry name" value="Znf_A20"/>
</dbReference>
<organism evidence="19 20">
    <name type="scientific">Clupea harengus</name>
    <name type="common">Atlantic herring</name>
    <dbReference type="NCBI Taxonomy" id="7950"/>
    <lineage>
        <taxon>Eukaryota</taxon>
        <taxon>Metazoa</taxon>
        <taxon>Chordata</taxon>
        <taxon>Craniata</taxon>
        <taxon>Vertebrata</taxon>
        <taxon>Euteleostomi</taxon>
        <taxon>Actinopterygii</taxon>
        <taxon>Neopterygii</taxon>
        <taxon>Teleostei</taxon>
        <taxon>Clupei</taxon>
        <taxon>Clupeiformes</taxon>
        <taxon>Clupeoidei</taxon>
        <taxon>Clupeidae</taxon>
        <taxon>Clupea</taxon>
    </lineage>
</organism>
<keyword evidence="11" id="KW-0833">Ubl conjugation pathway</keyword>
<feature type="region of interest" description="Disordered" evidence="16">
    <location>
        <begin position="542"/>
        <end position="589"/>
    </location>
</feature>
<dbReference type="GO" id="GO:1990168">
    <property type="term" value="P:protein K33-linked deubiquitination"/>
    <property type="evidence" value="ECO:0007669"/>
    <property type="project" value="TreeGrafter"/>
</dbReference>
<dbReference type="GO" id="GO:0008270">
    <property type="term" value="F:zinc ion binding"/>
    <property type="evidence" value="ECO:0007669"/>
    <property type="project" value="UniProtKB-KW"/>
</dbReference>
<evidence type="ECO:0000256" key="10">
    <source>
        <dbReference type="ARBA" id="ARBA00022771"/>
    </source>
</evidence>
<feature type="domain" description="A20-type" evidence="18">
    <location>
        <begin position="405"/>
        <end position="440"/>
    </location>
</feature>
<evidence type="ECO:0000256" key="9">
    <source>
        <dbReference type="ARBA" id="ARBA00022723"/>
    </source>
</evidence>
<evidence type="ECO:0000256" key="6">
    <source>
        <dbReference type="ARBA" id="ARBA00022490"/>
    </source>
</evidence>
<keyword evidence="15" id="KW-0539">Nucleus</keyword>
<dbReference type="Gene3D" id="4.10.240.30">
    <property type="match status" value="4"/>
</dbReference>
<gene>
    <name evidence="20" type="primary">tnfaip3</name>
</gene>
<dbReference type="GO" id="GO:0030177">
    <property type="term" value="P:positive regulation of Wnt signaling pathway"/>
    <property type="evidence" value="ECO:0007669"/>
    <property type="project" value="TreeGrafter"/>
</dbReference>
<keyword evidence="14" id="KW-0862">Zinc</keyword>
<proteinExistence type="inferred from homology"/>
<reference evidence="20" key="1">
    <citation type="submission" date="2025-08" db="UniProtKB">
        <authorList>
            <consortium name="RefSeq"/>
        </authorList>
    </citation>
    <scope>IDENTIFICATION</scope>
</reference>
<feature type="region of interest" description="Disordered" evidence="16">
    <location>
        <begin position="465"/>
        <end position="503"/>
    </location>
</feature>
<keyword evidence="6" id="KW-0963">Cytoplasm</keyword>
<evidence type="ECO:0000313" key="20">
    <source>
        <dbReference type="RefSeq" id="XP_012680621.1"/>
    </source>
</evidence>
<dbReference type="FunFam" id="4.10.240.30:FF:000001">
    <property type="entry name" value="Tumor necrosis factor alpha-induced protein 3"/>
    <property type="match status" value="1"/>
</dbReference>
<feature type="region of interest" description="Disordered" evidence="16">
    <location>
        <begin position="615"/>
        <end position="642"/>
    </location>
</feature>
<name>A0A6P3VUD4_CLUHA</name>
<dbReference type="PANTHER" id="PTHR13367">
    <property type="entry name" value="UBIQUITIN THIOESTERASE"/>
    <property type="match status" value="1"/>
</dbReference>
<dbReference type="GO" id="GO:0071947">
    <property type="term" value="P:protein deubiquitination involved in ubiquitin-dependent protein catabolic process"/>
    <property type="evidence" value="ECO:0007669"/>
    <property type="project" value="TreeGrafter"/>
</dbReference>
<evidence type="ECO:0000256" key="5">
    <source>
        <dbReference type="ARBA" id="ARBA00012759"/>
    </source>
</evidence>
<evidence type="ECO:0000259" key="18">
    <source>
        <dbReference type="PROSITE" id="PS51036"/>
    </source>
</evidence>
<evidence type="ECO:0000256" key="1">
    <source>
        <dbReference type="ARBA" id="ARBA00000707"/>
    </source>
</evidence>
<feature type="region of interest" description="Disordered" evidence="16">
    <location>
        <begin position="752"/>
        <end position="776"/>
    </location>
</feature>
<evidence type="ECO:0000256" key="13">
    <source>
        <dbReference type="ARBA" id="ARBA00022807"/>
    </source>
</evidence>
<dbReference type="GO" id="GO:0005634">
    <property type="term" value="C:nucleus"/>
    <property type="evidence" value="ECO:0007669"/>
    <property type="project" value="UniProtKB-SubCell"/>
</dbReference>
<feature type="domain" description="A20-type" evidence="18">
    <location>
        <begin position="664"/>
        <end position="699"/>
    </location>
</feature>
<evidence type="ECO:0000259" key="17">
    <source>
        <dbReference type="PROSITE" id="PS50802"/>
    </source>
</evidence>
<keyword evidence="8" id="KW-0645">Protease</keyword>
<protein>
    <recommendedName>
        <fullName evidence="5">ubiquitinyl hydrolase 1</fullName>
        <ecNumber evidence="5">3.4.19.12</ecNumber>
    </recommendedName>
</protein>
<dbReference type="Gene3D" id="1.20.5.4770">
    <property type="match status" value="1"/>
</dbReference>
<comment type="subcellular location">
    <subcellularLocation>
        <location evidence="3">Cytoplasm</location>
    </subcellularLocation>
    <subcellularLocation>
        <location evidence="2">Nucleus</location>
    </subcellularLocation>
</comment>
<dbReference type="CTD" id="7128"/>
<dbReference type="InterPro" id="IPR051346">
    <property type="entry name" value="OTU_Deubiquitinase"/>
</dbReference>
<dbReference type="KEGG" id="char:105898157"/>
<dbReference type="PROSITE" id="PS50802">
    <property type="entry name" value="OTU"/>
    <property type="match status" value="1"/>
</dbReference>
<keyword evidence="10" id="KW-0863">Zinc-finger</keyword>
<dbReference type="GO" id="GO:0016477">
    <property type="term" value="P:cell migration"/>
    <property type="evidence" value="ECO:0007669"/>
    <property type="project" value="TreeGrafter"/>
</dbReference>
<dbReference type="FunFam" id="4.10.240.30:FF:000002">
    <property type="entry name" value="Tumor necrosis factor, alpha-induced protein 3"/>
    <property type="match status" value="1"/>
</dbReference>
<dbReference type="CDD" id="cd22766">
    <property type="entry name" value="OTU_TNFAIP3"/>
    <property type="match status" value="1"/>
</dbReference>
<evidence type="ECO:0000256" key="3">
    <source>
        <dbReference type="ARBA" id="ARBA00004496"/>
    </source>
</evidence>
<feature type="domain" description="OTU" evidence="17">
    <location>
        <begin position="118"/>
        <end position="287"/>
    </location>
</feature>
<dbReference type="OrthoDB" id="10064699at2759"/>
<dbReference type="GO" id="GO:0035523">
    <property type="term" value="P:protein K29-linked deubiquitination"/>
    <property type="evidence" value="ECO:0007669"/>
    <property type="project" value="TreeGrafter"/>
</dbReference>
<evidence type="ECO:0000256" key="2">
    <source>
        <dbReference type="ARBA" id="ARBA00004123"/>
    </source>
</evidence>
<evidence type="ECO:0000256" key="15">
    <source>
        <dbReference type="ARBA" id="ARBA00023242"/>
    </source>
</evidence>
<keyword evidence="9" id="KW-0479">Metal-binding</keyword>
<dbReference type="Proteomes" id="UP000515152">
    <property type="component" value="Chromosome 13"/>
</dbReference>
<evidence type="ECO:0000313" key="19">
    <source>
        <dbReference type="Proteomes" id="UP000515152"/>
    </source>
</evidence>
<feature type="domain" description="A20-type" evidence="18">
    <location>
        <begin position="715"/>
        <end position="750"/>
    </location>
</feature>
<comment type="similarity">
    <text evidence="4">Belongs to the peptidase C64 family.</text>
</comment>
<accession>A0A6P3VUD4</accession>
<dbReference type="GO" id="GO:0007010">
    <property type="term" value="P:cytoskeleton organization"/>
    <property type="evidence" value="ECO:0007669"/>
    <property type="project" value="TreeGrafter"/>
</dbReference>
<comment type="catalytic activity">
    <reaction evidence="1">
        <text>Thiol-dependent hydrolysis of ester, thioester, amide, peptide and isopeptide bonds formed by the C-terminal Gly of ubiquitin (a 76-residue protein attached to proteins as an intracellular targeting signal).</text>
        <dbReference type="EC" id="3.4.19.12"/>
    </reaction>
</comment>
<evidence type="ECO:0000256" key="11">
    <source>
        <dbReference type="ARBA" id="ARBA00022786"/>
    </source>
</evidence>